<accession>A0A147GLV5</accession>
<protein>
    <submittedName>
        <fullName evidence="1">Uncharacterized protein</fullName>
    </submittedName>
</protein>
<evidence type="ECO:0000313" key="1">
    <source>
        <dbReference type="EMBL" id="KTT14528.1"/>
    </source>
</evidence>
<sequence length="61" mass="7203">MLTHPVSDDFIALLLLIEAQAKLRSADEAMQDIIELLRPNRLIGEQCFYRRDLLTEFFDFF</sequence>
<comment type="caution">
    <text evidence="1">The sequence shown here is derived from an EMBL/GenBank/DDBJ whole genome shotgun (WGS) entry which is preliminary data.</text>
</comment>
<dbReference type="AlphaFoldDB" id="A0A147GLV5"/>
<gene>
    <name evidence="1" type="ORF">NS331_23380</name>
</gene>
<evidence type="ECO:0000313" key="2">
    <source>
        <dbReference type="Proteomes" id="UP000072741"/>
    </source>
</evidence>
<keyword evidence="2" id="KW-1185">Reference proteome</keyword>
<proteinExistence type="predicted"/>
<name>A0A147GLV5_9BURK</name>
<organism evidence="1 2">
    <name type="scientific">Pseudacidovorax intermedius</name>
    <dbReference type="NCBI Taxonomy" id="433924"/>
    <lineage>
        <taxon>Bacteria</taxon>
        <taxon>Pseudomonadati</taxon>
        <taxon>Pseudomonadota</taxon>
        <taxon>Betaproteobacteria</taxon>
        <taxon>Burkholderiales</taxon>
        <taxon>Comamonadaceae</taxon>
        <taxon>Pseudacidovorax</taxon>
    </lineage>
</organism>
<dbReference type="EMBL" id="LDSL01000184">
    <property type="protein sequence ID" value="KTT14528.1"/>
    <property type="molecule type" value="Genomic_DNA"/>
</dbReference>
<reference evidence="1 2" key="1">
    <citation type="journal article" date="2016" name="Front. Microbiol.">
        <title>Genomic Resource of Rice Seed Associated Bacteria.</title>
        <authorList>
            <person name="Midha S."/>
            <person name="Bansal K."/>
            <person name="Sharma S."/>
            <person name="Kumar N."/>
            <person name="Patil P.P."/>
            <person name="Chaudhry V."/>
            <person name="Patil P.B."/>
        </authorList>
    </citation>
    <scope>NUCLEOTIDE SEQUENCE [LARGE SCALE GENOMIC DNA]</scope>
    <source>
        <strain evidence="1 2">NS331</strain>
    </source>
</reference>
<dbReference type="Proteomes" id="UP000072741">
    <property type="component" value="Unassembled WGS sequence"/>
</dbReference>